<evidence type="ECO:0000313" key="2">
    <source>
        <dbReference type="EMBL" id="MBE9660970.1"/>
    </source>
</evidence>
<keyword evidence="3" id="KW-1185">Reference proteome</keyword>
<keyword evidence="1" id="KW-0812">Transmembrane</keyword>
<accession>A0A929KV16</accession>
<feature type="transmembrane region" description="Helical" evidence="1">
    <location>
        <begin position="156"/>
        <end position="172"/>
    </location>
</feature>
<feature type="transmembrane region" description="Helical" evidence="1">
    <location>
        <begin position="57"/>
        <end position="76"/>
    </location>
</feature>
<comment type="caution">
    <text evidence="2">The sequence shown here is derived from an EMBL/GenBank/DDBJ whole genome shotgun (WGS) entry which is preliminary data.</text>
</comment>
<proteinExistence type="predicted"/>
<feature type="transmembrane region" description="Helical" evidence="1">
    <location>
        <begin position="82"/>
        <end position="102"/>
    </location>
</feature>
<dbReference type="Proteomes" id="UP000622475">
    <property type="component" value="Unassembled WGS sequence"/>
</dbReference>
<reference evidence="2" key="1">
    <citation type="submission" date="2020-10" db="EMBL/GenBank/DDBJ databases">
        <title>Mucilaginibacter mali sp. nov., isolated from rhizosphere soil of apple orchard.</title>
        <authorList>
            <person name="Lee J.-S."/>
            <person name="Kim H.S."/>
            <person name="Kim J.-S."/>
        </authorList>
    </citation>
    <scope>NUCLEOTIDE SEQUENCE</scope>
    <source>
        <strain evidence="2">KCTC 22746</strain>
    </source>
</reference>
<dbReference type="RefSeq" id="WP_194110155.1">
    <property type="nucleotide sequence ID" value="NZ_JADFFL010000001.1"/>
</dbReference>
<evidence type="ECO:0000256" key="1">
    <source>
        <dbReference type="SAM" id="Phobius"/>
    </source>
</evidence>
<dbReference type="AlphaFoldDB" id="A0A929KV16"/>
<gene>
    <name evidence="2" type="ORF">IRJ16_03665</name>
</gene>
<organism evidence="2 3">
    <name type="scientific">Mucilaginibacter myungsuensis</name>
    <dbReference type="NCBI Taxonomy" id="649104"/>
    <lineage>
        <taxon>Bacteria</taxon>
        <taxon>Pseudomonadati</taxon>
        <taxon>Bacteroidota</taxon>
        <taxon>Sphingobacteriia</taxon>
        <taxon>Sphingobacteriales</taxon>
        <taxon>Sphingobacteriaceae</taxon>
        <taxon>Mucilaginibacter</taxon>
    </lineage>
</organism>
<sequence length="521" mass="60171">MSMSKNFMVLVLTLVLAGYYVFVAVYLNNMGYYNQESLFYIEKGKIVFDGIGQRLKVIGLTAPLFPFYATFVFSIVSEQLSAVLASAVGTAVLFNIMANAIIKRLDDEFYVFFLLGIFLIHPGILYAACSGKSVYLILIFFFLFYLNFFKFYLSNTTFHVSIASICLVVLVFCDYKFIWLTLFFLPLVLSISIDSLNLSEKESVFRLFISFNNPSLRRKLINKTFAMYIIIFILPLVSVLIYKMLNLTHAADLNYFIDSPYATWSVMAEKIDYNVLLDTTMHHKLPEAPIVISTRMILYCPMILVAIYLYRQRTYQILTLLTPFAFVEFLRIKYDKVYLAQQYYLIFLILALLCVVIRAVTIKEQKAFKIMLVILGVVQIYSGYMFLDRSYVKEEQTFIRVLMKKEAPDSQNENIDMANYINALPGNPRLLIDDGVAYPVAAFIKNVQGLIMPYEERFLSAVESPGRYASYILVASTKNPANGYTQLTPKYLQILRTGNNKIYLEKRFETNDWILYKIDQH</sequence>
<evidence type="ECO:0000313" key="3">
    <source>
        <dbReference type="Proteomes" id="UP000622475"/>
    </source>
</evidence>
<feature type="transmembrane region" description="Helical" evidence="1">
    <location>
        <begin position="367"/>
        <end position="387"/>
    </location>
</feature>
<dbReference type="EMBL" id="JADFFL010000001">
    <property type="protein sequence ID" value="MBE9660970.1"/>
    <property type="molecule type" value="Genomic_DNA"/>
</dbReference>
<evidence type="ECO:0008006" key="4">
    <source>
        <dbReference type="Google" id="ProtNLM"/>
    </source>
</evidence>
<keyword evidence="1" id="KW-0472">Membrane</keyword>
<feature type="transmembrane region" description="Helical" evidence="1">
    <location>
        <begin position="133"/>
        <end position="149"/>
    </location>
</feature>
<protein>
    <recommendedName>
        <fullName evidence="4">Dolichyl-phosphate-mannose-protein mannosyltransferase</fullName>
    </recommendedName>
</protein>
<feature type="transmembrane region" description="Helical" evidence="1">
    <location>
        <begin position="6"/>
        <end position="27"/>
    </location>
</feature>
<keyword evidence="1" id="KW-1133">Transmembrane helix</keyword>
<feature type="transmembrane region" description="Helical" evidence="1">
    <location>
        <begin position="178"/>
        <end position="198"/>
    </location>
</feature>
<feature type="transmembrane region" description="Helical" evidence="1">
    <location>
        <begin position="290"/>
        <end position="310"/>
    </location>
</feature>
<feature type="transmembrane region" description="Helical" evidence="1">
    <location>
        <begin position="340"/>
        <end position="360"/>
    </location>
</feature>
<feature type="transmembrane region" description="Helical" evidence="1">
    <location>
        <begin position="225"/>
        <end position="245"/>
    </location>
</feature>
<name>A0A929KV16_9SPHI</name>